<comment type="subunit">
    <text evidence="2">Monomer. Binds 30S ribosomal subunits, but not 50S ribosomal subunits or 70S ribosomes.</text>
</comment>
<reference evidence="3 4" key="1">
    <citation type="submission" date="2018-08" db="EMBL/GenBank/DDBJ databases">
        <title>A genome reference for cultivated species of the human gut microbiota.</title>
        <authorList>
            <person name="Zou Y."/>
            <person name="Xue W."/>
            <person name="Luo G."/>
        </authorList>
    </citation>
    <scope>NUCLEOTIDE SEQUENCE [LARGE SCALE GENOMIC DNA]</scope>
    <source>
        <strain evidence="3 4">AF24-29</strain>
    </source>
</reference>
<evidence type="ECO:0000313" key="3">
    <source>
        <dbReference type="EMBL" id="RGR75213.1"/>
    </source>
</evidence>
<evidence type="ECO:0000256" key="2">
    <source>
        <dbReference type="HAMAP-Rule" id="MF_00003"/>
    </source>
</evidence>
<dbReference type="EMBL" id="QRUP01000005">
    <property type="protein sequence ID" value="RGR75213.1"/>
    <property type="molecule type" value="Genomic_DNA"/>
</dbReference>
<dbReference type="Pfam" id="PF02033">
    <property type="entry name" value="RBFA"/>
    <property type="match status" value="1"/>
</dbReference>
<proteinExistence type="inferred from homology"/>
<dbReference type="GO" id="GO:0005829">
    <property type="term" value="C:cytosol"/>
    <property type="evidence" value="ECO:0007669"/>
    <property type="project" value="TreeGrafter"/>
</dbReference>
<name>A0A412G3T9_9FIRM</name>
<organism evidence="3 4">
    <name type="scientific">Holdemania filiformis</name>
    <dbReference type="NCBI Taxonomy" id="61171"/>
    <lineage>
        <taxon>Bacteria</taxon>
        <taxon>Bacillati</taxon>
        <taxon>Bacillota</taxon>
        <taxon>Erysipelotrichia</taxon>
        <taxon>Erysipelotrichales</taxon>
        <taxon>Erysipelotrichaceae</taxon>
        <taxon>Holdemania</taxon>
    </lineage>
</organism>
<evidence type="ECO:0000313" key="4">
    <source>
        <dbReference type="Proteomes" id="UP000284178"/>
    </source>
</evidence>
<dbReference type="HAMAP" id="MF_00003">
    <property type="entry name" value="RbfA"/>
    <property type="match status" value="1"/>
</dbReference>
<comment type="subcellular location">
    <subcellularLocation>
        <location evidence="2">Cytoplasm</location>
    </subcellularLocation>
</comment>
<comment type="function">
    <text evidence="2">One of several proteins that assist in the late maturation steps of the functional core of the 30S ribosomal subunit. Associates with free 30S ribosomal subunits (but not with 30S subunits that are part of 70S ribosomes or polysomes). Required for efficient processing of 16S rRNA. May interact with the 5'-terminal helix region of 16S rRNA.</text>
</comment>
<dbReference type="Proteomes" id="UP000284178">
    <property type="component" value="Unassembled WGS sequence"/>
</dbReference>
<dbReference type="InterPro" id="IPR015946">
    <property type="entry name" value="KH_dom-like_a/b"/>
</dbReference>
<dbReference type="PROSITE" id="PS01319">
    <property type="entry name" value="RBFA"/>
    <property type="match status" value="1"/>
</dbReference>
<dbReference type="PANTHER" id="PTHR33515:SF1">
    <property type="entry name" value="RIBOSOME-BINDING FACTOR A, CHLOROPLASTIC-RELATED"/>
    <property type="match status" value="1"/>
</dbReference>
<comment type="similarity">
    <text evidence="2">Belongs to the RbfA family.</text>
</comment>
<dbReference type="GO" id="GO:0030490">
    <property type="term" value="P:maturation of SSU-rRNA"/>
    <property type="evidence" value="ECO:0007669"/>
    <property type="project" value="UniProtKB-UniRule"/>
</dbReference>
<dbReference type="InterPro" id="IPR020053">
    <property type="entry name" value="Ribosome-bd_factorA_CS"/>
</dbReference>
<keyword evidence="2" id="KW-0963">Cytoplasm</keyword>
<gene>
    <name evidence="2" type="primary">rbfA</name>
    <name evidence="3" type="ORF">DWY25_05395</name>
</gene>
<dbReference type="NCBIfam" id="TIGR00082">
    <property type="entry name" value="rbfA"/>
    <property type="match status" value="1"/>
</dbReference>
<keyword evidence="4" id="KW-1185">Reference proteome</keyword>
<accession>A0A412G3T9</accession>
<protein>
    <recommendedName>
        <fullName evidence="2">Ribosome-binding factor A</fullName>
    </recommendedName>
</protein>
<dbReference type="InterPro" id="IPR000238">
    <property type="entry name" value="RbfA"/>
</dbReference>
<keyword evidence="1 2" id="KW-0690">Ribosome biogenesis</keyword>
<dbReference type="AlphaFoldDB" id="A0A412G3T9"/>
<sequence length="114" mass="12914">MSVKQERVAQIILKDVTDIIQFSLKDPSVGFVTITDVQVTNDYSYATIYVSFLGKEERKQAGLKVLNRAKGFIRSELGKRLSIRKVPDLIFKLDDSLEKGERIDSIISQINHDA</sequence>
<dbReference type="GO" id="GO:0043024">
    <property type="term" value="F:ribosomal small subunit binding"/>
    <property type="evidence" value="ECO:0007669"/>
    <property type="project" value="TreeGrafter"/>
</dbReference>
<dbReference type="PANTHER" id="PTHR33515">
    <property type="entry name" value="RIBOSOME-BINDING FACTOR A, CHLOROPLASTIC-RELATED"/>
    <property type="match status" value="1"/>
</dbReference>
<dbReference type="SUPFAM" id="SSF89919">
    <property type="entry name" value="Ribosome-binding factor A, RbfA"/>
    <property type="match status" value="1"/>
</dbReference>
<dbReference type="RefSeq" id="WP_117894390.1">
    <property type="nucleotide sequence ID" value="NZ_CABJCV010000005.1"/>
</dbReference>
<dbReference type="GeneID" id="83014839"/>
<dbReference type="InterPro" id="IPR023799">
    <property type="entry name" value="RbfA_dom_sf"/>
</dbReference>
<comment type="caution">
    <text evidence="3">The sequence shown here is derived from an EMBL/GenBank/DDBJ whole genome shotgun (WGS) entry which is preliminary data.</text>
</comment>
<dbReference type="Gene3D" id="3.30.300.20">
    <property type="match status" value="1"/>
</dbReference>
<evidence type="ECO:0000256" key="1">
    <source>
        <dbReference type="ARBA" id="ARBA00022517"/>
    </source>
</evidence>